<name>A0A6V7VEI0_MELEN</name>
<sequence>MDKKIQKIDSEYKNEIDEMKQNFQQLIDKNDGCFKQKDGKINSFEEEIFEEEIFEEEMNFVKIGNKWKEIEHHCCYRNCINTNYPTDKCINGIGFVNIINDEYIKYINGCDQYVRVFAENSFEAPQTCLKHSLYYFEVKCIFERKVKLI</sequence>
<reference evidence="1 2" key="1">
    <citation type="submission" date="2020-08" db="EMBL/GenBank/DDBJ databases">
        <authorList>
            <person name="Koutsovoulos G."/>
            <person name="Danchin GJ E."/>
        </authorList>
    </citation>
    <scope>NUCLEOTIDE SEQUENCE [LARGE SCALE GENOMIC DNA]</scope>
</reference>
<dbReference type="EMBL" id="CAJEWN010000205">
    <property type="protein sequence ID" value="CAD2172754.1"/>
    <property type="molecule type" value="Genomic_DNA"/>
</dbReference>
<dbReference type="AlphaFoldDB" id="A0A6V7VEI0"/>
<protein>
    <submittedName>
        <fullName evidence="1">Uncharacterized protein</fullName>
    </submittedName>
</protein>
<gene>
    <name evidence="1" type="ORF">MENT_LOCUS24321</name>
</gene>
<evidence type="ECO:0000313" key="1">
    <source>
        <dbReference type="EMBL" id="CAD2172754.1"/>
    </source>
</evidence>
<organism evidence="1 2">
    <name type="scientific">Meloidogyne enterolobii</name>
    <name type="common">Root-knot nematode worm</name>
    <name type="synonym">Meloidogyne mayaguensis</name>
    <dbReference type="NCBI Taxonomy" id="390850"/>
    <lineage>
        <taxon>Eukaryota</taxon>
        <taxon>Metazoa</taxon>
        <taxon>Ecdysozoa</taxon>
        <taxon>Nematoda</taxon>
        <taxon>Chromadorea</taxon>
        <taxon>Rhabditida</taxon>
        <taxon>Tylenchina</taxon>
        <taxon>Tylenchomorpha</taxon>
        <taxon>Tylenchoidea</taxon>
        <taxon>Meloidogynidae</taxon>
        <taxon>Meloidogyninae</taxon>
        <taxon>Meloidogyne</taxon>
    </lineage>
</organism>
<comment type="caution">
    <text evidence="1">The sequence shown here is derived from an EMBL/GenBank/DDBJ whole genome shotgun (WGS) entry which is preliminary data.</text>
</comment>
<proteinExistence type="predicted"/>
<evidence type="ECO:0000313" key="2">
    <source>
        <dbReference type="Proteomes" id="UP000580250"/>
    </source>
</evidence>
<dbReference type="Proteomes" id="UP000580250">
    <property type="component" value="Unassembled WGS sequence"/>
</dbReference>
<accession>A0A6V7VEI0</accession>